<evidence type="ECO:0000313" key="2">
    <source>
        <dbReference type="Proteomes" id="UP000029981"/>
    </source>
</evidence>
<name>A0A0A0LGQ8_CUCSA</name>
<organism evidence="1 2">
    <name type="scientific">Cucumis sativus</name>
    <name type="common">Cucumber</name>
    <dbReference type="NCBI Taxonomy" id="3659"/>
    <lineage>
        <taxon>Eukaryota</taxon>
        <taxon>Viridiplantae</taxon>
        <taxon>Streptophyta</taxon>
        <taxon>Embryophyta</taxon>
        <taxon>Tracheophyta</taxon>
        <taxon>Spermatophyta</taxon>
        <taxon>Magnoliopsida</taxon>
        <taxon>eudicotyledons</taxon>
        <taxon>Gunneridae</taxon>
        <taxon>Pentapetalae</taxon>
        <taxon>rosids</taxon>
        <taxon>fabids</taxon>
        <taxon>Cucurbitales</taxon>
        <taxon>Cucurbitaceae</taxon>
        <taxon>Benincaseae</taxon>
        <taxon>Cucumis</taxon>
    </lineage>
</organism>
<evidence type="ECO:0000313" key="1">
    <source>
        <dbReference type="EMBL" id="KGN60134.1"/>
    </source>
</evidence>
<proteinExistence type="predicted"/>
<reference evidence="1 2" key="2">
    <citation type="journal article" date="2009" name="PLoS ONE">
        <title>An integrated genetic and cytogenetic map of the cucumber genome.</title>
        <authorList>
            <person name="Ren Y."/>
            <person name="Zhang Z."/>
            <person name="Liu J."/>
            <person name="Staub J.E."/>
            <person name="Han Y."/>
            <person name="Cheng Z."/>
            <person name="Li X."/>
            <person name="Lu J."/>
            <person name="Miao H."/>
            <person name="Kang H."/>
            <person name="Xie B."/>
            <person name="Gu X."/>
            <person name="Wang X."/>
            <person name="Du Y."/>
            <person name="Jin W."/>
            <person name="Huang S."/>
        </authorList>
    </citation>
    <scope>NUCLEOTIDE SEQUENCE [LARGE SCALE GENOMIC DNA]</scope>
    <source>
        <strain evidence="2">cv. 9930</strain>
    </source>
</reference>
<dbReference type="EMBL" id="CM002924">
    <property type="protein sequence ID" value="KGN60134.1"/>
    <property type="molecule type" value="Genomic_DNA"/>
</dbReference>
<gene>
    <name evidence="1" type="ORF">Csa_3G879520</name>
</gene>
<keyword evidence="2" id="KW-1185">Reference proteome</keyword>
<reference evidence="1 2" key="3">
    <citation type="journal article" date="2010" name="BMC Genomics">
        <title>Transcriptome sequencing and comparative analysis of cucumber flowers with different sex types.</title>
        <authorList>
            <person name="Guo S."/>
            <person name="Zheng Y."/>
            <person name="Joung J.G."/>
            <person name="Liu S."/>
            <person name="Zhang Z."/>
            <person name="Crasta O.R."/>
            <person name="Sobral B.W."/>
            <person name="Xu Y."/>
            <person name="Huang S."/>
            <person name="Fei Z."/>
        </authorList>
    </citation>
    <scope>NUCLEOTIDE SEQUENCE [LARGE SCALE GENOMIC DNA]</scope>
    <source>
        <strain evidence="2">cv. 9930</strain>
    </source>
</reference>
<reference evidence="1 2" key="4">
    <citation type="journal article" date="2011" name="BMC Genomics">
        <title>RNA-Seq improves annotation of protein-coding genes in the cucumber genome.</title>
        <authorList>
            <person name="Li Z."/>
            <person name="Zhang Z."/>
            <person name="Yan P."/>
            <person name="Huang S."/>
            <person name="Fei Z."/>
            <person name="Lin K."/>
        </authorList>
    </citation>
    <scope>NUCLEOTIDE SEQUENCE [LARGE SCALE GENOMIC DNA]</scope>
    <source>
        <strain evidence="2">cv. 9930</strain>
    </source>
</reference>
<dbReference type="AlphaFoldDB" id="A0A0A0LGQ8"/>
<protein>
    <submittedName>
        <fullName evidence="1">Uncharacterized protein</fullName>
    </submittedName>
</protein>
<accession>A0A0A0LGQ8</accession>
<dbReference type="Gramene" id="KGN60134">
    <property type="protein sequence ID" value="KGN60134"/>
    <property type="gene ID" value="Csa_3G879520"/>
</dbReference>
<dbReference type="Proteomes" id="UP000029981">
    <property type="component" value="Chromosome 3"/>
</dbReference>
<reference evidence="1 2" key="1">
    <citation type="journal article" date="2009" name="Nat. Genet.">
        <title>The genome of the cucumber, Cucumis sativus L.</title>
        <authorList>
            <person name="Huang S."/>
            <person name="Li R."/>
            <person name="Zhang Z."/>
            <person name="Li L."/>
            <person name="Gu X."/>
            <person name="Fan W."/>
            <person name="Lucas W.J."/>
            <person name="Wang X."/>
            <person name="Xie B."/>
            <person name="Ni P."/>
            <person name="Ren Y."/>
            <person name="Zhu H."/>
            <person name="Li J."/>
            <person name="Lin K."/>
            <person name="Jin W."/>
            <person name="Fei Z."/>
            <person name="Li G."/>
            <person name="Staub J."/>
            <person name="Kilian A."/>
            <person name="van der Vossen E.A."/>
            <person name="Wu Y."/>
            <person name="Guo J."/>
            <person name="He J."/>
            <person name="Jia Z."/>
            <person name="Ren Y."/>
            <person name="Tian G."/>
            <person name="Lu Y."/>
            <person name="Ruan J."/>
            <person name="Qian W."/>
            <person name="Wang M."/>
            <person name="Huang Q."/>
            <person name="Li B."/>
            <person name="Xuan Z."/>
            <person name="Cao J."/>
            <person name="Asan"/>
            <person name="Wu Z."/>
            <person name="Zhang J."/>
            <person name="Cai Q."/>
            <person name="Bai Y."/>
            <person name="Zhao B."/>
            <person name="Han Y."/>
            <person name="Li Y."/>
            <person name="Li X."/>
            <person name="Wang S."/>
            <person name="Shi Q."/>
            <person name="Liu S."/>
            <person name="Cho W.K."/>
            <person name="Kim J.Y."/>
            <person name="Xu Y."/>
            <person name="Heller-Uszynska K."/>
            <person name="Miao H."/>
            <person name="Cheng Z."/>
            <person name="Zhang S."/>
            <person name="Wu J."/>
            <person name="Yang Y."/>
            <person name="Kang H."/>
            <person name="Li M."/>
            <person name="Liang H."/>
            <person name="Ren X."/>
            <person name="Shi Z."/>
            <person name="Wen M."/>
            <person name="Jian M."/>
            <person name="Yang H."/>
            <person name="Zhang G."/>
            <person name="Yang Z."/>
            <person name="Chen R."/>
            <person name="Liu S."/>
            <person name="Li J."/>
            <person name="Ma L."/>
            <person name="Liu H."/>
            <person name="Zhou Y."/>
            <person name="Zhao J."/>
            <person name="Fang X."/>
            <person name="Li G."/>
            <person name="Fang L."/>
            <person name="Li Y."/>
            <person name="Liu D."/>
            <person name="Zheng H."/>
            <person name="Zhang Y."/>
            <person name="Qin N."/>
            <person name="Li Z."/>
            <person name="Yang G."/>
            <person name="Yang S."/>
            <person name="Bolund L."/>
            <person name="Kristiansen K."/>
            <person name="Zheng H."/>
            <person name="Li S."/>
            <person name="Zhang X."/>
            <person name="Yang H."/>
            <person name="Wang J."/>
            <person name="Sun R."/>
            <person name="Zhang B."/>
            <person name="Jiang S."/>
            <person name="Wang J."/>
            <person name="Du Y."/>
            <person name="Li S."/>
        </authorList>
    </citation>
    <scope>NUCLEOTIDE SEQUENCE [LARGE SCALE GENOMIC DNA]</scope>
    <source>
        <strain evidence="2">cv. 9930</strain>
    </source>
</reference>
<sequence>MMLGHGNIEGKEVMVEERAGKEIVELTNNPAVVDCPNPDMLPACPQLEKLADSDSLFCISSSPINLELIPRDYKEKLPSNTTVCRDYFILVHVATIKHPRNLLATSTETEFHSFCMGGSLKFCRSTEDRERGTHCTVGATISEYMAVKGLWLLMHPRVNVATSLGQSLLYSN</sequence>